<evidence type="ECO:0000313" key="2">
    <source>
        <dbReference type="EMBL" id="KAF1760743.1"/>
    </source>
</evidence>
<gene>
    <name evidence="2" type="ORF">GCK72_008993</name>
</gene>
<protein>
    <submittedName>
        <fullName evidence="2">Uncharacterized protein</fullName>
    </submittedName>
</protein>
<dbReference type="AlphaFoldDB" id="A0A6A5H2B6"/>
<dbReference type="KEGG" id="crq:GCK72_008993"/>
<feature type="region of interest" description="Disordered" evidence="1">
    <location>
        <begin position="1"/>
        <end position="32"/>
    </location>
</feature>
<reference evidence="2 3" key="1">
    <citation type="submission" date="2019-12" db="EMBL/GenBank/DDBJ databases">
        <title>Chromosome-level assembly of the Caenorhabditis remanei genome.</title>
        <authorList>
            <person name="Teterina A.A."/>
            <person name="Willis J.H."/>
            <person name="Phillips P.C."/>
        </authorList>
    </citation>
    <scope>NUCLEOTIDE SEQUENCE [LARGE SCALE GENOMIC DNA]</scope>
    <source>
        <strain evidence="2 3">PX506</strain>
        <tissue evidence="2">Whole organism</tissue>
    </source>
</reference>
<feature type="compositionally biased region" description="Polar residues" evidence="1">
    <location>
        <begin position="1"/>
        <end position="17"/>
    </location>
</feature>
<dbReference type="RefSeq" id="XP_053586733.1">
    <property type="nucleotide sequence ID" value="XM_053727156.1"/>
</dbReference>
<dbReference type="Proteomes" id="UP000483820">
    <property type="component" value="Chromosome III"/>
</dbReference>
<name>A0A6A5H2B6_CAERE</name>
<accession>A0A6A5H2B6</accession>
<organism evidence="2 3">
    <name type="scientific">Caenorhabditis remanei</name>
    <name type="common">Caenorhabditis vulgaris</name>
    <dbReference type="NCBI Taxonomy" id="31234"/>
    <lineage>
        <taxon>Eukaryota</taxon>
        <taxon>Metazoa</taxon>
        <taxon>Ecdysozoa</taxon>
        <taxon>Nematoda</taxon>
        <taxon>Chromadorea</taxon>
        <taxon>Rhabditida</taxon>
        <taxon>Rhabditina</taxon>
        <taxon>Rhabditomorpha</taxon>
        <taxon>Rhabditoidea</taxon>
        <taxon>Rhabditidae</taxon>
        <taxon>Peloderinae</taxon>
        <taxon>Caenorhabditis</taxon>
    </lineage>
</organism>
<dbReference type="CTD" id="78774816"/>
<dbReference type="EMBL" id="WUAV01000003">
    <property type="protein sequence ID" value="KAF1760743.1"/>
    <property type="molecule type" value="Genomic_DNA"/>
</dbReference>
<sequence>MPMNSYKQLTKNGTNAGNKKCNYKEDNKKKQEGPKKFVVGNSCNGVCSKIQNDLRASSGRNVIPRVARMSRTESSDCPIWNTSDSVSWWILQSIPIIIPLFQESMPHHSRRILEKIDMRHSHLGEKNQLHCDKDYFEHLEQQFIGKLPSNLPFFHRIHKEELEVSAKSFTCLTLMFRIKSIKMSFMRYESMKSLSKQG</sequence>
<feature type="compositionally biased region" description="Basic and acidic residues" evidence="1">
    <location>
        <begin position="22"/>
        <end position="32"/>
    </location>
</feature>
<proteinExistence type="predicted"/>
<evidence type="ECO:0000313" key="3">
    <source>
        <dbReference type="Proteomes" id="UP000483820"/>
    </source>
</evidence>
<dbReference type="GeneID" id="78774816"/>
<evidence type="ECO:0000256" key="1">
    <source>
        <dbReference type="SAM" id="MobiDB-lite"/>
    </source>
</evidence>
<comment type="caution">
    <text evidence="2">The sequence shown here is derived from an EMBL/GenBank/DDBJ whole genome shotgun (WGS) entry which is preliminary data.</text>
</comment>